<dbReference type="EMBL" id="OW240923">
    <property type="protein sequence ID" value="CAH2325574.1"/>
    <property type="molecule type" value="Genomic_DNA"/>
</dbReference>
<evidence type="ECO:0000313" key="2">
    <source>
        <dbReference type="Proteomes" id="UP001295444"/>
    </source>
</evidence>
<gene>
    <name evidence="1" type="ORF">PECUL_23A032589</name>
</gene>
<dbReference type="Proteomes" id="UP001295444">
    <property type="component" value="Chromosome 12"/>
</dbReference>
<reference evidence="1" key="1">
    <citation type="submission" date="2022-03" db="EMBL/GenBank/DDBJ databases">
        <authorList>
            <person name="Alioto T."/>
            <person name="Alioto T."/>
            <person name="Gomez Garrido J."/>
        </authorList>
    </citation>
    <scope>NUCLEOTIDE SEQUENCE</scope>
</reference>
<organism evidence="1 2">
    <name type="scientific">Pelobates cultripes</name>
    <name type="common">Western spadefoot toad</name>
    <dbReference type="NCBI Taxonomy" id="61616"/>
    <lineage>
        <taxon>Eukaryota</taxon>
        <taxon>Metazoa</taxon>
        <taxon>Chordata</taxon>
        <taxon>Craniata</taxon>
        <taxon>Vertebrata</taxon>
        <taxon>Euteleostomi</taxon>
        <taxon>Amphibia</taxon>
        <taxon>Batrachia</taxon>
        <taxon>Anura</taxon>
        <taxon>Pelobatoidea</taxon>
        <taxon>Pelobatidae</taxon>
        <taxon>Pelobates</taxon>
    </lineage>
</organism>
<accession>A0AAD1WRN2</accession>
<name>A0AAD1WRN2_PELCU</name>
<keyword evidence="2" id="KW-1185">Reference proteome</keyword>
<evidence type="ECO:0000313" key="1">
    <source>
        <dbReference type="EMBL" id="CAH2325574.1"/>
    </source>
</evidence>
<proteinExistence type="predicted"/>
<sequence>MRPRVEMGSLRSSMIRCHSDLSFPDDTQYGDEQPVDRLHCSSKHEPSSGVLIVMVTPFLDTNKQVGNHNR</sequence>
<protein>
    <submittedName>
        <fullName evidence="1">Uncharacterized protein</fullName>
    </submittedName>
</protein>
<dbReference type="AlphaFoldDB" id="A0AAD1WRN2"/>